<name>A0A4U2Z832_9BACT</name>
<dbReference type="InterPro" id="IPR035093">
    <property type="entry name" value="RelE/ParE_toxin_dom_sf"/>
</dbReference>
<keyword evidence="1" id="KW-1277">Toxin-antitoxin system</keyword>
<evidence type="ECO:0000313" key="2">
    <source>
        <dbReference type="EMBL" id="TKI70438.1"/>
    </source>
</evidence>
<dbReference type="OrthoDB" id="1362197at2"/>
<protein>
    <submittedName>
        <fullName evidence="2">Type II toxin-antitoxin system RelE/ParE family toxin</fullName>
    </submittedName>
</protein>
<sequence length="93" mass="11258">MKIIYKTAFERELIQIIDYIAQDKKSASLKFAYELEKSILSILDNPLKYKQSIYFNDENIRDMTYKGYTVIYEINFEKELIEIFKIFNRNKPL</sequence>
<evidence type="ECO:0000256" key="1">
    <source>
        <dbReference type="ARBA" id="ARBA00022649"/>
    </source>
</evidence>
<dbReference type="RefSeq" id="WP_137012483.1">
    <property type="nucleotide sequence ID" value="NZ_SZPX01000002.1"/>
</dbReference>
<organism evidence="2 3">
    <name type="scientific">Sulfurimonas crateris</name>
    <dbReference type="NCBI Taxonomy" id="2574727"/>
    <lineage>
        <taxon>Bacteria</taxon>
        <taxon>Pseudomonadati</taxon>
        <taxon>Campylobacterota</taxon>
        <taxon>Epsilonproteobacteria</taxon>
        <taxon>Campylobacterales</taxon>
        <taxon>Sulfurimonadaceae</taxon>
        <taxon>Sulfurimonas</taxon>
    </lineage>
</organism>
<keyword evidence="3" id="KW-1185">Reference proteome</keyword>
<dbReference type="InterPro" id="IPR007712">
    <property type="entry name" value="RelE/ParE_toxin"/>
</dbReference>
<dbReference type="SUPFAM" id="SSF143011">
    <property type="entry name" value="RelE-like"/>
    <property type="match status" value="1"/>
</dbReference>
<comment type="caution">
    <text evidence="2">The sequence shown here is derived from an EMBL/GenBank/DDBJ whole genome shotgun (WGS) entry which is preliminary data.</text>
</comment>
<dbReference type="Proteomes" id="UP000309561">
    <property type="component" value="Unassembled WGS sequence"/>
</dbReference>
<gene>
    <name evidence="2" type="ORF">FCU45_03900</name>
</gene>
<proteinExistence type="predicted"/>
<dbReference type="Gene3D" id="3.30.2310.20">
    <property type="entry name" value="RelE-like"/>
    <property type="match status" value="1"/>
</dbReference>
<dbReference type="AlphaFoldDB" id="A0A4U2Z832"/>
<reference evidence="2 3" key="1">
    <citation type="submission" date="2019-04" db="EMBL/GenBank/DDBJ databases">
        <title>Sulfurimonas crateris sp. nov. a facultative anaerobic sulfur-oxidizing chemolithautotrophic bacterium isolated from a terrestrial mud vulcano.</title>
        <authorList>
            <person name="Ratnikova N.M."/>
            <person name="Slobodkin A.I."/>
            <person name="Merkel A.Y."/>
            <person name="Novikov A."/>
            <person name="Bonch-Osmolovskaya E.A."/>
            <person name="Slobodkina G.B."/>
        </authorList>
    </citation>
    <scope>NUCLEOTIDE SEQUENCE [LARGE SCALE GENOMIC DNA]</scope>
    <source>
        <strain evidence="2 3">SN118</strain>
    </source>
</reference>
<dbReference type="EMBL" id="SZPX01000002">
    <property type="protein sequence ID" value="TKI70438.1"/>
    <property type="molecule type" value="Genomic_DNA"/>
</dbReference>
<dbReference type="Pfam" id="PF05016">
    <property type="entry name" value="ParE_toxin"/>
    <property type="match status" value="1"/>
</dbReference>
<accession>A0A4U2Z832</accession>
<evidence type="ECO:0000313" key="3">
    <source>
        <dbReference type="Proteomes" id="UP000309561"/>
    </source>
</evidence>